<name>A0A1H9LZF0_9HYPH</name>
<organism evidence="1 2">
    <name type="scientific">Faunimonas pinastri</name>
    <dbReference type="NCBI Taxonomy" id="1855383"/>
    <lineage>
        <taxon>Bacteria</taxon>
        <taxon>Pseudomonadati</taxon>
        <taxon>Pseudomonadota</taxon>
        <taxon>Alphaproteobacteria</taxon>
        <taxon>Hyphomicrobiales</taxon>
        <taxon>Afifellaceae</taxon>
        <taxon>Faunimonas</taxon>
    </lineage>
</organism>
<dbReference type="Proteomes" id="UP000199647">
    <property type="component" value="Unassembled WGS sequence"/>
</dbReference>
<sequence length="80" mass="9351">MEARISVRDLHYEPDHENREKACMDVMVRSEDRVFNFAFSFQLREQTGNVDATLQEGRECLIDLFRAALDDLESAQLQTE</sequence>
<reference evidence="1 2" key="1">
    <citation type="submission" date="2016-10" db="EMBL/GenBank/DDBJ databases">
        <authorList>
            <person name="de Groot N.N."/>
        </authorList>
    </citation>
    <scope>NUCLEOTIDE SEQUENCE [LARGE SCALE GENOMIC DNA]</scope>
    <source>
        <strain evidence="1 2">A52C2</strain>
    </source>
</reference>
<keyword evidence="2" id="KW-1185">Reference proteome</keyword>
<dbReference type="EMBL" id="FOFG01000012">
    <property type="protein sequence ID" value="SER16791.1"/>
    <property type="molecule type" value="Genomic_DNA"/>
</dbReference>
<protein>
    <submittedName>
        <fullName evidence="1">Uncharacterized protein</fullName>
    </submittedName>
</protein>
<evidence type="ECO:0000313" key="2">
    <source>
        <dbReference type="Proteomes" id="UP000199647"/>
    </source>
</evidence>
<evidence type="ECO:0000313" key="1">
    <source>
        <dbReference type="EMBL" id="SER16791.1"/>
    </source>
</evidence>
<dbReference type="AlphaFoldDB" id="A0A1H9LZF0"/>
<proteinExistence type="predicted"/>
<accession>A0A1H9LZF0</accession>
<dbReference type="STRING" id="1855383.SAMN05216548_11277"/>
<gene>
    <name evidence="1" type="ORF">SAMN05216548_11277</name>
</gene>